<dbReference type="Proteomes" id="UP000553706">
    <property type="component" value="Unassembled WGS sequence"/>
</dbReference>
<proteinExistence type="predicted"/>
<dbReference type="CDD" id="cd02440">
    <property type="entry name" value="AdoMet_MTases"/>
    <property type="match status" value="1"/>
</dbReference>
<dbReference type="Pfam" id="PF08241">
    <property type="entry name" value="Methyltransf_11"/>
    <property type="match status" value="1"/>
</dbReference>
<gene>
    <name evidence="2" type="ORF">HNP71_001785</name>
</gene>
<sequence>MSIDDIWSAWLRRGRDGGDARTAARVAVETGRFAAKILDAVELRPGMALLDIGSGEGLMAWAALERCPALRVLLTDVSEPMLRQAEETARHLGVAGQCRFLHRGGDSLSGVEDASLDVVTSRSALAYVADKDAAFREIFRVLKPGGRLSLAEPLFREEAEAVCAMRRELEAAPQPMLELLYRWKAAQYPYSEAAMAASAIASYTERDLLRLAAKAGFGTAHLELHIDIAPTPPRDWGVFCAIAPHPLAPSLRKIMAQSFTPEEAVRLEAFMRPRVEAGQTSSTRRMIYLSAEKPGAG</sequence>
<dbReference type="InterPro" id="IPR029063">
    <property type="entry name" value="SAM-dependent_MTases_sf"/>
</dbReference>
<organism evidence="2 3">
    <name type="scientific">Acidocella aromatica</name>
    <dbReference type="NCBI Taxonomy" id="1303579"/>
    <lineage>
        <taxon>Bacteria</taxon>
        <taxon>Pseudomonadati</taxon>
        <taxon>Pseudomonadota</taxon>
        <taxon>Alphaproteobacteria</taxon>
        <taxon>Acetobacterales</taxon>
        <taxon>Acidocellaceae</taxon>
        <taxon>Acidocella</taxon>
    </lineage>
</organism>
<dbReference type="GO" id="GO:0032259">
    <property type="term" value="P:methylation"/>
    <property type="evidence" value="ECO:0007669"/>
    <property type="project" value="UniProtKB-KW"/>
</dbReference>
<evidence type="ECO:0000313" key="2">
    <source>
        <dbReference type="EMBL" id="MBB5373525.1"/>
    </source>
</evidence>
<comment type="caution">
    <text evidence="2">The sequence shown here is derived from an EMBL/GenBank/DDBJ whole genome shotgun (WGS) entry which is preliminary data.</text>
</comment>
<dbReference type="RefSeq" id="WP_183266529.1">
    <property type="nucleotide sequence ID" value="NZ_JACHFJ010000007.1"/>
</dbReference>
<dbReference type="AlphaFoldDB" id="A0A840VK26"/>
<evidence type="ECO:0000259" key="1">
    <source>
        <dbReference type="Pfam" id="PF08241"/>
    </source>
</evidence>
<keyword evidence="2" id="KW-0489">Methyltransferase</keyword>
<dbReference type="SUPFAM" id="SSF53335">
    <property type="entry name" value="S-adenosyl-L-methionine-dependent methyltransferases"/>
    <property type="match status" value="1"/>
</dbReference>
<accession>A0A840VK26</accession>
<keyword evidence="3" id="KW-1185">Reference proteome</keyword>
<dbReference type="PANTHER" id="PTHR43591">
    <property type="entry name" value="METHYLTRANSFERASE"/>
    <property type="match status" value="1"/>
</dbReference>
<protein>
    <submittedName>
        <fullName evidence="2">Ubiquinone/menaquinone biosynthesis C-methylase UbiE</fullName>
    </submittedName>
</protein>
<keyword evidence="2" id="KW-0808">Transferase</keyword>
<dbReference type="InterPro" id="IPR013216">
    <property type="entry name" value="Methyltransf_11"/>
</dbReference>
<evidence type="ECO:0000313" key="3">
    <source>
        <dbReference type="Proteomes" id="UP000553706"/>
    </source>
</evidence>
<dbReference type="GO" id="GO:0008757">
    <property type="term" value="F:S-adenosylmethionine-dependent methyltransferase activity"/>
    <property type="evidence" value="ECO:0007669"/>
    <property type="project" value="InterPro"/>
</dbReference>
<dbReference type="Gene3D" id="3.40.50.150">
    <property type="entry name" value="Vaccinia Virus protein VP39"/>
    <property type="match status" value="1"/>
</dbReference>
<keyword evidence="2" id="KW-0830">Ubiquinone</keyword>
<name>A0A840VK26_9PROT</name>
<reference evidence="2 3" key="1">
    <citation type="submission" date="2020-08" db="EMBL/GenBank/DDBJ databases">
        <title>Genomic Encyclopedia of Type Strains, Phase IV (KMG-IV): sequencing the most valuable type-strain genomes for metagenomic binning, comparative biology and taxonomic classification.</title>
        <authorList>
            <person name="Goeker M."/>
        </authorList>
    </citation>
    <scope>NUCLEOTIDE SEQUENCE [LARGE SCALE GENOMIC DNA]</scope>
    <source>
        <strain evidence="2 3">DSM 27026</strain>
    </source>
</reference>
<dbReference type="EMBL" id="JACHFJ010000007">
    <property type="protein sequence ID" value="MBB5373525.1"/>
    <property type="molecule type" value="Genomic_DNA"/>
</dbReference>
<feature type="domain" description="Methyltransferase type 11" evidence="1">
    <location>
        <begin position="50"/>
        <end position="149"/>
    </location>
</feature>